<keyword evidence="2" id="KW-1185">Reference proteome</keyword>
<dbReference type="Proteomes" id="UP000276133">
    <property type="component" value="Unassembled WGS sequence"/>
</dbReference>
<reference evidence="1 2" key="1">
    <citation type="journal article" date="2018" name="Sci. Rep.">
        <title>Genomic signatures of local adaptation to the degree of environmental predictability in rotifers.</title>
        <authorList>
            <person name="Franch-Gras L."/>
            <person name="Hahn C."/>
            <person name="Garcia-Roger E.M."/>
            <person name="Carmona M.J."/>
            <person name="Serra M."/>
            <person name="Gomez A."/>
        </authorList>
    </citation>
    <scope>NUCLEOTIDE SEQUENCE [LARGE SCALE GENOMIC DNA]</scope>
    <source>
        <strain evidence="1">HYR1</strain>
    </source>
</reference>
<dbReference type="EMBL" id="REGN01010557">
    <property type="protein sequence ID" value="RMZ98794.1"/>
    <property type="molecule type" value="Genomic_DNA"/>
</dbReference>
<name>A0A3M7PJ89_BRAPC</name>
<sequence>MCMLSKNEIIISNDCHSFCCNSSRYCLQSSLIKISKKGFLIYLVDFIIFNNIFINNEVTDFYLGSIKKFLQHGQNIITTATESIRLNDNELHSAFVDPAKFGKYFIDVLSKLPNFRKSDIRGKF</sequence>
<accession>A0A3M7PJ89</accession>
<protein>
    <submittedName>
        <fullName evidence="1">Uncharacterized protein</fullName>
    </submittedName>
</protein>
<gene>
    <name evidence="1" type="ORF">BpHYR1_041174</name>
</gene>
<organism evidence="1 2">
    <name type="scientific">Brachionus plicatilis</name>
    <name type="common">Marine rotifer</name>
    <name type="synonym">Brachionus muelleri</name>
    <dbReference type="NCBI Taxonomy" id="10195"/>
    <lineage>
        <taxon>Eukaryota</taxon>
        <taxon>Metazoa</taxon>
        <taxon>Spiralia</taxon>
        <taxon>Gnathifera</taxon>
        <taxon>Rotifera</taxon>
        <taxon>Eurotatoria</taxon>
        <taxon>Monogononta</taxon>
        <taxon>Pseudotrocha</taxon>
        <taxon>Ploima</taxon>
        <taxon>Brachionidae</taxon>
        <taxon>Brachionus</taxon>
    </lineage>
</organism>
<comment type="caution">
    <text evidence="1">The sequence shown here is derived from an EMBL/GenBank/DDBJ whole genome shotgun (WGS) entry which is preliminary data.</text>
</comment>
<proteinExistence type="predicted"/>
<dbReference type="AlphaFoldDB" id="A0A3M7PJ89"/>
<evidence type="ECO:0000313" key="2">
    <source>
        <dbReference type="Proteomes" id="UP000276133"/>
    </source>
</evidence>
<evidence type="ECO:0000313" key="1">
    <source>
        <dbReference type="EMBL" id="RMZ98794.1"/>
    </source>
</evidence>